<dbReference type="PANTHER" id="PTHR43531:SF14">
    <property type="entry name" value="METHYL-ACCEPTING CHEMOTAXIS PROTEIN I-RELATED"/>
    <property type="match status" value="1"/>
</dbReference>
<evidence type="ECO:0000256" key="11">
    <source>
        <dbReference type="SAM" id="Phobius"/>
    </source>
</evidence>
<dbReference type="STRING" id="29571.SAMN05878437_1682"/>
<evidence type="ECO:0000256" key="9">
    <source>
        <dbReference type="PROSITE-ProRule" id="PRU00284"/>
    </source>
</evidence>
<dbReference type="SMART" id="SM01049">
    <property type="entry name" value="Cache_2"/>
    <property type="match status" value="1"/>
</dbReference>
<evidence type="ECO:0000313" key="14">
    <source>
        <dbReference type="EMBL" id="SHM18842.1"/>
    </source>
</evidence>
<sequence length="492" mass="53249">MRQRVHELLQNVRFDDGNYLWAYDYDGVSTVLGDNPTLVGQDNYDMQGSDGTYIVQGMIETGRNGGGFYGYDWEHPNTGQVEPKQSYVLNMPELGWVMGAGVYMTDIERTMAAVRADAKDALQTSIIIAVLIGLGVFIIIALMAIWLVRRLVRPINQTASAMRDIAQGRGDLTQRLEVTTDDEIGALAEQFNAFVERMQTTLINVRRSVYEVHHGASEMAQGSEELASRTEQAAANLQETSSSMEEITSTVNHSSESAQQANQLATSTVTVARQGGEAMTEVEQTMGNLSDSATRIGEIITMIDGIAFQTNILALNASVEAARAGEHGRGFAVVAQEVRDLASRSANASSEIRGLIDTATTYTRQGSETVQRAGTTMREIVDSVTRVTDVIAEISAGAREQSAGISQVNTAVTEMDTMTQQNSSMVQQTSSTAESMRDQAARLSELVDTFVLGDDDAQPAATRKAPAPLPSARKTPARPPAPASTADEWEEF</sequence>
<keyword evidence="2" id="KW-1003">Cell membrane</keyword>
<keyword evidence="4 11" id="KW-0812">Transmembrane</keyword>
<organism evidence="14 15">
    <name type="scientific">Vreelandella subglaciescola</name>
    <dbReference type="NCBI Taxonomy" id="29571"/>
    <lineage>
        <taxon>Bacteria</taxon>
        <taxon>Pseudomonadati</taxon>
        <taxon>Pseudomonadota</taxon>
        <taxon>Gammaproteobacteria</taxon>
        <taxon>Oceanospirillales</taxon>
        <taxon>Halomonadaceae</taxon>
        <taxon>Vreelandella</taxon>
    </lineage>
</organism>
<evidence type="ECO:0000259" key="13">
    <source>
        <dbReference type="PROSITE" id="PS50885"/>
    </source>
</evidence>
<dbReference type="Proteomes" id="UP000190911">
    <property type="component" value="Chromosome I"/>
</dbReference>
<keyword evidence="7 9" id="KW-0807">Transducer</keyword>
<dbReference type="CDD" id="cd11386">
    <property type="entry name" value="MCP_signal"/>
    <property type="match status" value="1"/>
</dbReference>
<dbReference type="Pfam" id="PF00015">
    <property type="entry name" value="MCPsignal"/>
    <property type="match status" value="1"/>
</dbReference>
<dbReference type="PRINTS" id="PR00260">
    <property type="entry name" value="CHEMTRNSDUCR"/>
</dbReference>
<dbReference type="InterPro" id="IPR033480">
    <property type="entry name" value="sCache_2"/>
</dbReference>
<keyword evidence="15" id="KW-1185">Reference proteome</keyword>
<evidence type="ECO:0000256" key="5">
    <source>
        <dbReference type="ARBA" id="ARBA00022989"/>
    </source>
</evidence>
<proteinExistence type="inferred from homology"/>
<accession>A0A1M7GRA5</accession>
<dbReference type="InterPro" id="IPR004089">
    <property type="entry name" value="MCPsignal_dom"/>
</dbReference>
<dbReference type="AlphaFoldDB" id="A0A1M7GRA5"/>
<dbReference type="InterPro" id="IPR003660">
    <property type="entry name" value="HAMP_dom"/>
</dbReference>
<evidence type="ECO:0000256" key="7">
    <source>
        <dbReference type="ARBA" id="ARBA00023224"/>
    </source>
</evidence>
<evidence type="ECO:0000259" key="12">
    <source>
        <dbReference type="PROSITE" id="PS50111"/>
    </source>
</evidence>
<dbReference type="PROSITE" id="PS50885">
    <property type="entry name" value="HAMP"/>
    <property type="match status" value="1"/>
</dbReference>
<evidence type="ECO:0000256" key="1">
    <source>
        <dbReference type="ARBA" id="ARBA00004651"/>
    </source>
</evidence>
<dbReference type="FunFam" id="1.10.287.950:FF:000001">
    <property type="entry name" value="Methyl-accepting chemotaxis sensory transducer"/>
    <property type="match status" value="1"/>
</dbReference>
<keyword evidence="5 11" id="KW-1133">Transmembrane helix</keyword>
<dbReference type="PANTHER" id="PTHR43531">
    <property type="entry name" value="PROTEIN ICFG"/>
    <property type="match status" value="1"/>
</dbReference>
<feature type="domain" description="HAMP" evidence="13">
    <location>
        <begin position="149"/>
        <end position="203"/>
    </location>
</feature>
<evidence type="ECO:0000256" key="10">
    <source>
        <dbReference type="SAM" id="MobiDB-lite"/>
    </source>
</evidence>
<evidence type="ECO:0000256" key="4">
    <source>
        <dbReference type="ARBA" id="ARBA00022692"/>
    </source>
</evidence>
<evidence type="ECO:0000313" key="15">
    <source>
        <dbReference type="Proteomes" id="UP000190911"/>
    </source>
</evidence>
<evidence type="ECO:0000256" key="3">
    <source>
        <dbReference type="ARBA" id="ARBA00022481"/>
    </source>
</evidence>
<dbReference type="GO" id="GO:0006935">
    <property type="term" value="P:chemotaxis"/>
    <property type="evidence" value="ECO:0007669"/>
    <property type="project" value="InterPro"/>
</dbReference>
<keyword evidence="3" id="KW-0488">Methylation</keyword>
<dbReference type="Gene3D" id="3.30.450.20">
    <property type="entry name" value="PAS domain"/>
    <property type="match status" value="1"/>
</dbReference>
<dbReference type="CDD" id="cd06225">
    <property type="entry name" value="HAMP"/>
    <property type="match status" value="1"/>
</dbReference>
<dbReference type="Pfam" id="PF00672">
    <property type="entry name" value="HAMP"/>
    <property type="match status" value="1"/>
</dbReference>
<name>A0A1M7GRA5_9GAMM</name>
<dbReference type="GO" id="GO:0005886">
    <property type="term" value="C:plasma membrane"/>
    <property type="evidence" value="ECO:0007669"/>
    <property type="project" value="UniProtKB-SubCell"/>
</dbReference>
<dbReference type="GO" id="GO:0007165">
    <property type="term" value="P:signal transduction"/>
    <property type="evidence" value="ECO:0007669"/>
    <property type="project" value="UniProtKB-KW"/>
</dbReference>
<dbReference type="SUPFAM" id="SSF58104">
    <property type="entry name" value="Methyl-accepting chemotaxis protein (MCP) signaling domain"/>
    <property type="match status" value="1"/>
</dbReference>
<dbReference type="PROSITE" id="PS50111">
    <property type="entry name" value="CHEMOTAXIS_TRANSDUC_2"/>
    <property type="match status" value="1"/>
</dbReference>
<dbReference type="InterPro" id="IPR004090">
    <property type="entry name" value="Chemotax_Me-accpt_rcpt"/>
</dbReference>
<evidence type="ECO:0000256" key="2">
    <source>
        <dbReference type="ARBA" id="ARBA00022475"/>
    </source>
</evidence>
<comment type="subcellular location">
    <subcellularLocation>
        <location evidence="1">Cell membrane</location>
        <topology evidence="1">Multi-pass membrane protein</topology>
    </subcellularLocation>
</comment>
<feature type="region of interest" description="Disordered" evidence="10">
    <location>
        <begin position="455"/>
        <end position="492"/>
    </location>
</feature>
<evidence type="ECO:0000256" key="8">
    <source>
        <dbReference type="ARBA" id="ARBA00029447"/>
    </source>
</evidence>
<feature type="domain" description="Methyl-accepting transducer" evidence="12">
    <location>
        <begin position="208"/>
        <end position="437"/>
    </location>
</feature>
<dbReference type="GO" id="GO:0004888">
    <property type="term" value="F:transmembrane signaling receptor activity"/>
    <property type="evidence" value="ECO:0007669"/>
    <property type="project" value="InterPro"/>
</dbReference>
<dbReference type="CDD" id="cd12087">
    <property type="entry name" value="TM_EGFR-like"/>
    <property type="match status" value="1"/>
</dbReference>
<dbReference type="EMBL" id="LT670847">
    <property type="protein sequence ID" value="SHM18842.1"/>
    <property type="molecule type" value="Genomic_DNA"/>
</dbReference>
<dbReference type="SMART" id="SM00283">
    <property type="entry name" value="MA"/>
    <property type="match status" value="1"/>
</dbReference>
<feature type="transmembrane region" description="Helical" evidence="11">
    <location>
        <begin position="125"/>
        <end position="148"/>
    </location>
</feature>
<keyword evidence="6 11" id="KW-0472">Membrane</keyword>
<comment type="similarity">
    <text evidence="8">Belongs to the methyl-accepting chemotaxis (MCP) protein family.</text>
</comment>
<evidence type="ECO:0000256" key="6">
    <source>
        <dbReference type="ARBA" id="ARBA00023136"/>
    </source>
</evidence>
<dbReference type="Gene3D" id="1.10.287.950">
    <property type="entry name" value="Methyl-accepting chemotaxis protein"/>
    <property type="match status" value="1"/>
</dbReference>
<reference evidence="14 15" key="1">
    <citation type="submission" date="2016-11" db="EMBL/GenBank/DDBJ databases">
        <authorList>
            <person name="Jaros S."/>
            <person name="Januszkiewicz K."/>
            <person name="Wedrychowicz H."/>
        </authorList>
    </citation>
    <scope>NUCLEOTIDE SEQUENCE [LARGE SCALE GENOMIC DNA]</scope>
    <source>
        <strain evidence="14 15">ACAM 12</strain>
    </source>
</reference>
<protein>
    <submittedName>
        <fullName evidence="14">Methyl-accepting chemotaxis sensory transducer with Cache sensor</fullName>
    </submittedName>
</protein>
<dbReference type="SMART" id="SM00304">
    <property type="entry name" value="HAMP"/>
    <property type="match status" value="1"/>
</dbReference>
<dbReference type="InterPro" id="IPR051310">
    <property type="entry name" value="MCP_chemotaxis"/>
</dbReference>
<dbReference type="Pfam" id="PF17200">
    <property type="entry name" value="sCache_2"/>
    <property type="match status" value="1"/>
</dbReference>
<dbReference type="InParanoid" id="A0A1M7GRA5"/>
<gene>
    <name evidence="14" type="ORF">SAMN05878437_1682</name>
</gene>